<keyword evidence="2" id="KW-0472">Membrane</keyword>
<proteinExistence type="predicted"/>
<evidence type="ECO:0000256" key="2">
    <source>
        <dbReference type="SAM" id="Phobius"/>
    </source>
</evidence>
<reference evidence="4" key="1">
    <citation type="submission" date="2022-07" db="EMBL/GenBank/DDBJ databases">
        <title>Genome Sequence of Leucocoprinus birnbaumii.</title>
        <authorList>
            <person name="Buettner E."/>
        </authorList>
    </citation>
    <scope>NUCLEOTIDE SEQUENCE</scope>
    <source>
        <strain evidence="4">VT141</strain>
    </source>
</reference>
<feature type="compositionally biased region" description="Low complexity" evidence="1">
    <location>
        <begin position="291"/>
        <end position="313"/>
    </location>
</feature>
<feature type="region of interest" description="Disordered" evidence="1">
    <location>
        <begin position="354"/>
        <end position="391"/>
    </location>
</feature>
<organism evidence="4 5">
    <name type="scientific">Leucocoprinus birnbaumii</name>
    <dbReference type="NCBI Taxonomy" id="56174"/>
    <lineage>
        <taxon>Eukaryota</taxon>
        <taxon>Fungi</taxon>
        <taxon>Dikarya</taxon>
        <taxon>Basidiomycota</taxon>
        <taxon>Agaricomycotina</taxon>
        <taxon>Agaricomycetes</taxon>
        <taxon>Agaricomycetidae</taxon>
        <taxon>Agaricales</taxon>
        <taxon>Agaricineae</taxon>
        <taxon>Agaricaceae</taxon>
        <taxon>Leucocoprinus</taxon>
    </lineage>
</organism>
<keyword evidence="2" id="KW-0812">Transmembrane</keyword>
<protein>
    <submittedName>
        <fullName evidence="4">Uncharacterized protein</fullName>
    </submittedName>
</protein>
<evidence type="ECO:0000313" key="5">
    <source>
        <dbReference type="Proteomes" id="UP001213000"/>
    </source>
</evidence>
<feature type="transmembrane region" description="Helical" evidence="2">
    <location>
        <begin position="325"/>
        <end position="349"/>
    </location>
</feature>
<keyword evidence="3" id="KW-0732">Signal</keyword>
<comment type="caution">
    <text evidence="4">The sequence shown here is derived from an EMBL/GenBank/DDBJ whole genome shotgun (WGS) entry which is preliminary data.</text>
</comment>
<feature type="signal peptide" evidence="3">
    <location>
        <begin position="1"/>
        <end position="27"/>
    </location>
</feature>
<dbReference type="EMBL" id="JANIEX010000853">
    <property type="protein sequence ID" value="KAJ3562570.1"/>
    <property type="molecule type" value="Genomic_DNA"/>
</dbReference>
<evidence type="ECO:0000256" key="1">
    <source>
        <dbReference type="SAM" id="MobiDB-lite"/>
    </source>
</evidence>
<evidence type="ECO:0000313" key="4">
    <source>
        <dbReference type="EMBL" id="KAJ3562570.1"/>
    </source>
</evidence>
<name>A0AAD5YST4_9AGAR</name>
<feature type="region of interest" description="Disordered" evidence="1">
    <location>
        <begin position="281"/>
        <end position="321"/>
    </location>
</feature>
<sequence length="455" mass="47825">MKSVSPLFPNLQFPFPSFCPLLLVVSATTTPCRQCSQPTQVARKDRHVQRILGFSDFFYFTATTITGDPSTLLGLLSLFPPTPAQHSTLDVAFPVNAAAFHILPFLFSWFPILDPLTICTLIQRVHDSSEIIYTPFLCGRNVTISTPTQCSGGWLTRQVGGNTSVSTTGPNATAGEVIPQMFFQFRGSALYLNTTEASNAQANITVTTNGTTISAVFDSRLGSASILNLVSSTVTTFALTFMPSNGTTSLELTSLILTVPNGTLTTTLPILPSLTLPPSSSPPIFTPAPTPTSTFPTSSLSPVSTPQSNPSSHSDSESSSHRSNVALAVGLTVGLGLGLTSVTVLGYWWHRKRRRSNTGRVGSPEITSTNQNQNNNFNGGSGRPGIASQTDAHATGNLGRIDVGRFSGSGPGVAGAGRGFPVALRSGGRAGGGDIGNDGLSPRLASVPEWRDTHG</sequence>
<keyword evidence="5" id="KW-1185">Reference proteome</keyword>
<dbReference type="AlphaFoldDB" id="A0AAD5YST4"/>
<feature type="compositionally biased region" description="Pro residues" evidence="1">
    <location>
        <begin position="281"/>
        <end position="290"/>
    </location>
</feature>
<gene>
    <name evidence="4" type="ORF">NP233_g9488</name>
</gene>
<evidence type="ECO:0000256" key="3">
    <source>
        <dbReference type="SAM" id="SignalP"/>
    </source>
</evidence>
<feature type="region of interest" description="Disordered" evidence="1">
    <location>
        <begin position="425"/>
        <end position="455"/>
    </location>
</feature>
<keyword evidence="2" id="KW-1133">Transmembrane helix</keyword>
<dbReference type="Proteomes" id="UP001213000">
    <property type="component" value="Unassembled WGS sequence"/>
</dbReference>
<accession>A0AAD5YST4</accession>
<feature type="chain" id="PRO_5042252551" evidence="3">
    <location>
        <begin position="28"/>
        <end position="455"/>
    </location>
</feature>